<dbReference type="SUPFAM" id="SSF48726">
    <property type="entry name" value="Immunoglobulin"/>
    <property type="match status" value="1"/>
</dbReference>
<dbReference type="InterPro" id="IPR036179">
    <property type="entry name" value="Ig-like_dom_sf"/>
</dbReference>
<evidence type="ECO:0000256" key="1">
    <source>
        <dbReference type="ARBA" id="ARBA00004479"/>
    </source>
</evidence>
<dbReference type="Gene3D" id="2.60.40.10">
    <property type="entry name" value="Immunoglobulins"/>
    <property type="match status" value="6"/>
</dbReference>
<evidence type="ECO:0000256" key="10">
    <source>
        <dbReference type="ARBA" id="ARBA00023170"/>
    </source>
</evidence>
<dbReference type="PANTHER" id="PTHR48423:SF1">
    <property type="entry name" value="INTERLEUKIN-27 RECEPTOR SUBUNIT ALPHA"/>
    <property type="match status" value="1"/>
</dbReference>
<feature type="transmembrane region" description="Helical" evidence="15">
    <location>
        <begin position="629"/>
        <end position="653"/>
    </location>
</feature>
<feature type="chain" id="PRO_5003475263" description="Granulocyte colony-stimulating factor receptor" evidence="16">
    <location>
        <begin position="26"/>
        <end position="887"/>
    </location>
</feature>
<dbReference type="FunFam" id="2.60.40.10:FF:001209">
    <property type="entry name" value="Colony stimulating factor 3 receptor"/>
    <property type="match status" value="1"/>
</dbReference>
<dbReference type="FunFam" id="2.60.40.10:FF:000839">
    <property type="entry name" value="granulocyte colony-stimulating factor receptor isoform X1"/>
    <property type="match status" value="1"/>
</dbReference>
<accession>G5C6G6</accession>
<dbReference type="InterPro" id="IPR010457">
    <property type="entry name" value="IgC2-like_lig-bd"/>
</dbReference>
<keyword evidence="11" id="KW-0325">Glycoprotein</keyword>
<protein>
    <recommendedName>
        <fullName evidence="14">Granulocyte colony-stimulating factor receptor</fullName>
    </recommendedName>
</protein>
<dbReference type="SUPFAM" id="SSF49265">
    <property type="entry name" value="Fibronectin type III"/>
    <property type="match status" value="4"/>
</dbReference>
<evidence type="ECO:0000259" key="17">
    <source>
        <dbReference type="PROSITE" id="PS50853"/>
    </source>
</evidence>
<dbReference type="FunCoup" id="G5C6G6">
    <property type="interactions" value="622"/>
</dbReference>
<dbReference type="GO" id="GO:0007155">
    <property type="term" value="P:cell adhesion"/>
    <property type="evidence" value="ECO:0007669"/>
    <property type="project" value="UniProtKB-KW"/>
</dbReference>
<evidence type="ECO:0000256" key="14">
    <source>
        <dbReference type="ARBA" id="ARBA00071023"/>
    </source>
</evidence>
<comment type="subunit">
    <text evidence="13">Homodimer. The dimeric receptor binds two CSF3 molecules. Interacts with CEACAM1; down-regulates the CSF3R-STAT3 pathway through recruitment of PTPN6 that dephosphorylates CSF3R.</text>
</comment>
<dbReference type="PANTHER" id="PTHR48423">
    <property type="entry name" value="INTERLEUKIN-27 RECEPTOR SUBUNIT ALPHA"/>
    <property type="match status" value="1"/>
</dbReference>
<evidence type="ECO:0000256" key="8">
    <source>
        <dbReference type="ARBA" id="ARBA00023136"/>
    </source>
</evidence>
<dbReference type="Proteomes" id="UP000006813">
    <property type="component" value="Unassembled WGS sequence"/>
</dbReference>
<evidence type="ECO:0000256" key="11">
    <source>
        <dbReference type="ARBA" id="ARBA00023180"/>
    </source>
</evidence>
<evidence type="ECO:0000313" key="18">
    <source>
        <dbReference type="EMBL" id="EHB17127.1"/>
    </source>
</evidence>
<keyword evidence="10 18" id="KW-0675">Receptor</keyword>
<dbReference type="FunFam" id="2.60.40.10:FF:001234">
    <property type="entry name" value="Colony stimulating factor 3 receptor"/>
    <property type="match status" value="1"/>
</dbReference>
<dbReference type="GO" id="GO:0019955">
    <property type="term" value="F:cytokine binding"/>
    <property type="evidence" value="ECO:0007669"/>
    <property type="project" value="UniProtKB-ARBA"/>
</dbReference>
<dbReference type="InterPro" id="IPR013783">
    <property type="entry name" value="Ig-like_fold"/>
</dbReference>
<dbReference type="InParanoid" id="G5C6G6"/>
<evidence type="ECO:0000256" key="9">
    <source>
        <dbReference type="ARBA" id="ARBA00023157"/>
    </source>
</evidence>
<organism evidence="18 19">
    <name type="scientific">Heterocephalus glaber</name>
    <name type="common">Naked mole rat</name>
    <dbReference type="NCBI Taxonomy" id="10181"/>
    <lineage>
        <taxon>Eukaryota</taxon>
        <taxon>Metazoa</taxon>
        <taxon>Chordata</taxon>
        <taxon>Craniata</taxon>
        <taxon>Vertebrata</taxon>
        <taxon>Euteleostomi</taxon>
        <taxon>Mammalia</taxon>
        <taxon>Eutheria</taxon>
        <taxon>Euarchontoglires</taxon>
        <taxon>Glires</taxon>
        <taxon>Rodentia</taxon>
        <taxon>Hystricomorpha</taxon>
        <taxon>Bathyergidae</taxon>
        <taxon>Heterocephalus</taxon>
    </lineage>
</organism>
<keyword evidence="8 15" id="KW-0472">Membrane</keyword>
<comment type="subcellular location">
    <subcellularLocation>
        <location evidence="1">Membrane</location>
        <topology evidence="1">Single-pass type I membrane protein</topology>
    </subcellularLocation>
</comment>
<dbReference type="CDD" id="cd00063">
    <property type="entry name" value="FN3"/>
    <property type="match status" value="3"/>
</dbReference>
<dbReference type="Pfam" id="PF06328">
    <property type="entry name" value="Lep_receptor_Ig"/>
    <property type="match status" value="1"/>
</dbReference>
<evidence type="ECO:0000256" key="13">
    <source>
        <dbReference type="ARBA" id="ARBA00066227"/>
    </source>
</evidence>
<dbReference type="GO" id="GO:0004896">
    <property type="term" value="F:cytokine receptor activity"/>
    <property type="evidence" value="ECO:0007669"/>
    <property type="project" value="InterPro"/>
</dbReference>
<comment type="similarity">
    <text evidence="2">Belongs to the type I cytokine receptor family. Type 2 subfamily.</text>
</comment>
<keyword evidence="4 16" id="KW-0732">Signal</keyword>
<dbReference type="GO" id="GO:0005886">
    <property type="term" value="C:plasma membrane"/>
    <property type="evidence" value="ECO:0007669"/>
    <property type="project" value="UniProtKB-ARBA"/>
</dbReference>
<dbReference type="InterPro" id="IPR003529">
    <property type="entry name" value="Hematopoietin_rcpt_Gp130_CS"/>
</dbReference>
<dbReference type="PROSITE" id="PS50853">
    <property type="entry name" value="FN3"/>
    <property type="match status" value="5"/>
</dbReference>
<dbReference type="InterPro" id="IPR036116">
    <property type="entry name" value="FN3_sf"/>
</dbReference>
<evidence type="ECO:0000313" key="19">
    <source>
        <dbReference type="Proteomes" id="UP000006813"/>
    </source>
</evidence>
<dbReference type="FunFam" id="2.60.40.10:FF:000465">
    <property type="entry name" value="Granulocyte colony-stimulating factor receptor"/>
    <property type="match status" value="1"/>
</dbReference>
<feature type="domain" description="Fibronectin type-III" evidence="17">
    <location>
        <begin position="530"/>
        <end position="625"/>
    </location>
</feature>
<evidence type="ECO:0000256" key="15">
    <source>
        <dbReference type="SAM" id="Phobius"/>
    </source>
</evidence>
<keyword evidence="9" id="KW-1015">Disulfide bond</keyword>
<feature type="domain" description="Fibronectin type-III" evidence="17">
    <location>
        <begin position="335"/>
        <end position="433"/>
    </location>
</feature>
<dbReference type="PROSITE" id="PS01353">
    <property type="entry name" value="HEMATOPO_REC_L_F2"/>
    <property type="match status" value="1"/>
</dbReference>
<dbReference type="GO" id="GO:0030666">
    <property type="term" value="C:endocytic vesicle membrane"/>
    <property type="evidence" value="ECO:0007669"/>
    <property type="project" value="UniProtKB-ARBA"/>
</dbReference>
<evidence type="ECO:0000256" key="6">
    <source>
        <dbReference type="ARBA" id="ARBA00022889"/>
    </source>
</evidence>
<dbReference type="Pfam" id="PF00041">
    <property type="entry name" value="fn3"/>
    <property type="match status" value="1"/>
</dbReference>
<feature type="domain" description="Fibronectin type-III" evidence="17">
    <location>
        <begin position="230"/>
        <end position="333"/>
    </location>
</feature>
<evidence type="ECO:0000256" key="2">
    <source>
        <dbReference type="ARBA" id="ARBA00008921"/>
    </source>
</evidence>
<keyword evidence="7 15" id="KW-1133">Transmembrane helix</keyword>
<dbReference type="SMART" id="SM00060">
    <property type="entry name" value="FN3"/>
    <property type="match status" value="4"/>
</dbReference>
<dbReference type="AlphaFoldDB" id="G5C6G6"/>
<feature type="signal peptide" evidence="16">
    <location>
        <begin position="1"/>
        <end position="25"/>
    </location>
</feature>
<dbReference type="FunFam" id="2.60.40.10:FF:000879">
    <property type="entry name" value="Colony stimulating factor 3 receptor"/>
    <property type="match status" value="1"/>
</dbReference>
<gene>
    <name evidence="18" type="ORF">GW7_05417</name>
</gene>
<dbReference type="EMBL" id="JH173559">
    <property type="protein sequence ID" value="EHB17127.1"/>
    <property type="molecule type" value="Genomic_DNA"/>
</dbReference>
<evidence type="ECO:0000256" key="12">
    <source>
        <dbReference type="ARBA" id="ARBA00023319"/>
    </source>
</evidence>
<proteinExistence type="inferred from homology"/>
<dbReference type="eggNOG" id="ENOG502QT3H">
    <property type="taxonomic scope" value="Eukaryota"/>
</dbReference>
<evidence type="ECO:0000256" key="16">
    <source>
        <dbReference type="SAM" id="SignalP"/>
    </source>
</evidence>
<dbReference type="STRING" id="10181.G5C6G6"/>
<keyword evidence="6" id="KW-0130">Cell adhesion</keyword>
<reference evidence="18 19" key="1">
    <citation type="journal article" date="2011" name="Nature">
        <title>Genome sequencing reveals insights into physiology and longevity of the naked mole rat.</title>
        <authorList>
            <person name="Kim E.B."/>
            <person name="Fang X."/>
            <person name="Fushan A.A."/>
            <person name="Huang Z."/>
            <person name="Lobanov A.V."/>
            <person name="Han L."/>
            <person name="Marino S.M."/>
            <person name="Sun X."/>
            <person name="Turanov A.A."/>
            <person name="Yang P."/>
            <person name="Yim S.H."/>
            <person name="Zhao X."/>
            <person name="Kasaikina M.V."/>
            <person name="Stoletzki N."/>
            <person name="Peng C."/>
            <person name="Polak P."/>
            <person name="Xiong Z."/>
            <person name="Kiezun A."/>
            <person name="Zhu Y."/>
            <person name="Chen Y."/>
            <person name="Kryukov G.V."/>
            <person name="Zhang Q."/>
            <person name="Peshkin L."/>
            <person name="Yang L."/>
            <person name="Bronson R.T."/>
            <person name="Buffenstein R."/>
            <person name="Wang B."/>
            <person name="Han C."/>
            <person name="Li Q."/>
            <person name="Chen L."/>
            <person name="Zhao W."/>
            <person name="Sunyaev S.R."/>
            <person name="Park T.J."/>
            <person name="Zhang G."/>
            <person name="Wang J."/>
            <person name="Gladyshev V.N."/>
        </authorList>
    </citation>
    <scope>NUCLEOTIDE SEQUENCE [LARGE SCALE GENOMIC DNA]</scope>
</reference>
<feature type="domain" description="Fibronectin type-III" evidence="17">
    <location>
        <begin position="126"/>
        <end position="229"/>
    </location>
</feature>
<keyword evidence="12" id="KW-0393">Immunoglobulin domain</keyword>
<dbReference type="FunFam" id="2.60.40.10:FF:000997">
    <property type="entry name" value="Colony stimulating factor 3 receptor (Granulocyte)"/>
    <property type="match status" value="1"/>
</dbReference>
<keyword evidence="3 15" id="KW-0812">Transmembrane</keyword>
<dbReference type="InterPro" id="IPR003961">
    <property type="entry name" value="FN3_dom"/>
</dbReference>
<evidence type="ECO:0000256" key="5">
    <source>
        <dbReference type="ARBA" id="ARBA00022737"/>
    </source>
</evidence>
<dbReference type="InterPro" id="IPR052672">
    <property type="entry name" value="Type1_Cytokine_Rcpt_Type2"/>
</dbReference>
<evidence type="ECO:0000256" key="3">
    <source>
        <dbReference type="ARBA" id="ARBA00022692"/>
    </source>
</evidence>
<evidence type="ECO:0000256" key="7">
    <source>
        <dbReference type="ARBA" id="ARBA00022989"/>
    </source>
</evidence>
<evidence type="ECO:0000256" key="4">
    <source>
        <dbReference type="ARBA" id="ARBA00022729"/>
    </source>
</evidence>
<keyword evidence="5" id="KW-0677">Repeat</keyword>
<feature type="domain" description="Fibronectin type-III" evidence="17">
    <location>
        <begin position="434"/>
        <end position="529"/>
    </location>
</feature>
<sequence>MAGLGACSLTRAALIILFLPRSLENCGHISISAHVMRLGDPVTASCTVTQSCSHLDPEPQILWKLGAELLQHRGRQQSHPDGSQKSTITLPHLNSTHTFLLCYLNWSNSLQLLDQAELWAGYPPAMPSNLSCLMNLTSNSLICQWEPGPDTHLPTNFTLKSFKSRGDCQTQEDPIKDCVPAAGQSSCSIPRKHLLLYQNMVIWVQAENALGTSLSPQLCLDPMDVVKLEPPTLMALDPNPEMALPQPDCLWLRWEPWKPSIYMDQKCELRYRPQLREASWAQVAPLPSSTTRYELCGLRPATTYALQMRCIRWPLPGHWSTWSPSLELQTTQGAPIVRLDTWWRQRQLDPKTKQVQLFWKPTPLEEDSGQIQGYLLSWSTPGHAGPVLLLCNTTELSCTFQLPSGAGEVTLVAYNRAGTSHPTPVVFLESKGPALARLHAMARDPQCLWVGWEAPSPVPQGYVIEWGLSPPSPSSTNMTWRLEPNGSITETLLQENIRPFQLYEITVTPLYQSTMGHPKNVYVYSQEMAPPRTPVLHLKHIGKTWAQLEWVPEPSELGKSPLTHYTVFCTNMQDQSFSTILNASFHGFVLHGLKPSTLYHVHLMATSQAGATNSTSLTLMTLAQGESELHIFLGVFGILVLLILLCGTAWLCCSPSRKNPLWPNVPDPAHSSLGSWVSTTMAEVRACKERVMGLGLWPRLKVKADPSKVTRAYISKNHALPPCPCVQETFQLPSLRDPSMTSITKITVLEEEEKKQLGPWESSDSSETCGLPTLVQAYVLQKDPRAASTQSQPQPGASDQVFYGQVLGSSTTPGPGPYIRCDSTQPLLGGLTPSPKSYENLWFQTSPLRMPVSPSQNQEDDCVFGPLLDFPLLQGLRVHGVEGLAGF</sequence>
<name>G5C6G6_HETGA</name>